<accession>A0A0D0GQJ0</accession>
<reference evidence="1 2" key="1">
    <citation type="submission" date="2015-01" db="EMBL/GenBank/DDBJ databases">
        <title>Draft genome sequence of Pedobacter sp. NL19 isolated from sludge of an effluent treatment pond in an abandoned uranium mine.</title>
        <authorList>
            <person name="Santos T."/>
            <person name="Caetano T."/>
            <person name="Covas C."/>
            <person name="Cruz A."/>
            <person name="Mendo S."/>
        </authorList>
    </citation>
    <scope>NUCLEOTIDE SEQUENCE [LARGE SCALE GENOMIC DNA]</scope>
    <source>
        <strain evidence="1 2">NL19</strain>
    </source>
</reference>
<dbReference type="EMBL" id="JXRA01000054">
    <property type="protein sequence ID" value="KIO76801.1"/>
    <property type="molecule type" value="Genomic_DNA"/>
</dbReference>
<dbReference type="STRING" id="1503925.TH53_12830"/>
<gene>
    <name evidence="1" type="ORF">TH53_12830</name>
</gene>
<proteinExistence type="predicted"/>
<evidence type="ECO:0000313" key="1">
    <source>
        <dbReference type="EMBL" id="KIO76801.1"/>
    </source>
</evidence>
<evidence type="ECO:0000313" key="2">
    <source>
        <dbReference type="Proteomes" id="UP000032049"/>
    </source>
</evidence>
<dbReference type="AlphaFoldDB" id="A0A0D0GQJ0"/>
<sequence>MNHLQIKNPKAFSEKKVSLNQAITILKQNGIQTDKDQAKVILDFLYVIAKTYNLTSNDKTGATCDHNRILNK</sequence>
<comment type="caution">
    <text evidence="1">The sequence shown here is derived from an EMBL/GenBank/DDBJ whole genome shotgun (WGS) entry which is preliminary data.</text>
</comment>
<organism evidence="1 2">
    <name type="scientific">Pedobacter lusitanus</name>
    <dbReference type="NCBI Taxonomy" id="1503925"/>
    <lineage>
        <taxon>Bacteria</taxon>
        <taxon>Pseudomonadati</taxon>
        <taxon>Bacteroidota</taxon>
        <taxon>Sphingobacteriia</taxon>
        <taxon>Sphingobacteriales</taxon>
        <taxon>Sphingobacteriaceae</taxon>
        <taxon>Pedobacter</taxon>
    </lineage>
</organism>
<protein>
    <submittedName>
        <fullName evidence="1">Uncharacterized protein</fullName>
    </submittedName>
</protein>
<dbReference type="Proteomes" id="UP000032049">
    <property type="component" value="Unassembled WGS sequence"/>
</dbReference>
<keyword evidence="2" id="KW-1185">Reference proteome</keyword>
<name>A0A0D0GQJ0_9SPHI</name>